<keyword evidence="1" id="KW-0175">Coiled coil</keyword>
<feature type="coiled-coil region" evidence="1">
    <location>
        <begin position="58"/>
        <end position="85"/>
    </location>
</feature>
<dbReference type="EMBL" id="BK015354">
    <property type="protein sequence ID" value="DAE02844.1"/>
    <property type="molecule type" value="Genomic_DNA"/>
</dbReference>
<proteinExistence type="predicted"/>
<evidence type="ECO:0000256" key="1">
    <source>
        <dbReference type="SAM" id="Coils"/>
    </source>
</evidence>
<evidence type="ECO:0000313" key="2">
    <source>
        <dbReference type="EMBL" id="DAE02844.1"/>
    </source>
</evidence>
<accession>A0A8S5P9G1</accession>
<organism evidence="2">
    <name type="scientific">Siphoviridae sp. ctrvp54</name>
    <dbReference type="NCBI Taxonomy" id="2825690"/>
    <lineage>
        <taxon>Viruses</taxon>
        <taxon>Duplodnaviria</taxon>
        <taxon>Heunggongvirae</taxon>
        <taxon>Uroviricota</taxon>
        <taxon>Caudoviricetes</taxon>
    </lineage>
</organism>
<protein>
    <submittedName>
        <fullName evidence="2">Uncharacterized protein</fullName>
    </submittedName>
</protein>
<sequence length="188" mass="20763">MKLDITKIPGYKDGMSAEEQLKLIQGHEIDMSGYVKKDVANKYASEAAEYKKKYTSTLTDSEQKATETAEKFNEMETELNALRRERSISKYTAKYVGLGFDEKLADETATAFADGKMDVVFANFAKHQDAVKANVKAELLRETPRPGAGTPGSTGIDYAKMAQDAATRGDNVASVYYTRLSQQETTTT</sequence>
<reference evidence="2" key="1">
    <citation type="journal article" date="2021" name="Proc. Natl. Acad. Sci. U.S.A.">
        <title>A Catalog of Tens of Thousands of Viruses from Human Metagenomes Reveals Hidden Associations with Chronic Diseases.</title>
        <authorList>
            <person name="Tisza M.J."/>
            <person name="Buck C.B."/>
        </authorList>
    </citation>
    <scope>NUCLEOTIDE SEQUENCE</scope>
    <source>
        <strain evidence="2">Ctrvp54</strain>
    </source>
</reference>
<name>A0A8S5P9G1_9CAUD</name>